<sequence>MTETGANRHPTGTDHLSRRDFINRTAIAGAAAAVTGIAAAPAMAQSSKPTAEPKNAAVMPGSIAEAGQRIRNGSLTVEDFTRRCYDCIDRLEPKLNAFILQTRDAALETARERDRELASGRDRGPLHGIPIVVKDLYDMKGLPTTVGSKAFRDRMATEDATTIRKLREAGVVILGKTNMNEFAAGVSGTNTEFGDTHNPWSLDHSPGGSSSGTGAMLAAGVGLGGTGSDTGGSIRVPASWCGITGIRPTAGLVSLAGLFPRSLSLDTAGPLARNVRDLAVMLDAMAGYDPRDPNSSFAQPHARYADSLDGGVKGLTFGIVKNYTYRDVDQPVADAVRAAADTLAQLGARITEVEIAPLEGKLDYSKLFSDVLLYEFNQILGDQYRNTPNAKDLYGPIVQSNIDVGSKVAKETYEQRIRERPGVIAEVKAAFRQMDALLTPALPSTAPLLKASAQDYGRGRQFTIPFSYTALPSVVVPCGFDSKGLPIGLQIVGDHFQEALLLRMALAFEAATPFDDRHPPIHCA</sequence>
<keyword evidence="1" id="KW-0472">Membrane</keyword>
<protein>
    <submittedName>
        <fullName evidence="3">Amidase</fullName>
    </submittedName>
</protein>
<dbReference type="InterPro" id="IPR006311">
    <property type="entry name" value="TAT_signal"/>
</dbReference>
<dbReference type="NCBIfam" id="TIGR01409">
    <property type="entry name" value="TAT_signal_seq"/>
    <property type="match status" value="1"/>
</dbReference>
<feature type="domain" description="Amidase" evidence="2">
    <location>
        <begin position="80"/>
        <end position="502"/>
    </location>
</feature>
<dbReference type="InterPro" id="IPR020556">
    <property type="entry name" value="Amidase_CS"/>
</dbReference>
<proteinExistence type="predicted"/>
<dbReference type="Gene3D" id="3.90.1300.10">
    <property type="entry name" value="Amidase signature (AS) domain"/>
    <property type="match status" value="1"/>
</dbReference>
<dbReference type="InterPro" id="IPR036928">
    <property type="entry name" value="AS_sf"/>
</dbReference>
<dbReference type="InterPro" id="IPR023631">
    <property type="entry name" value="Amidase_dom"/>
</dbReference>
<dbReference type="InterPro" id="IPR000120">
    <property type="entry name" value="Amidase"/>
</dbReference>
<evidence type="ECO:0000313" key="4">
    <source>
        <dbReference type="Proteomes" id="UP000584642"/>
    </source>
</evidence>
<dbReference type="PROSITE" id="PS00571">
    <property type="entry name" value="AMIDASES"/>
    <property type="match status" value="1"/>
</dbReference>
<name>A0ABX2T8E4_9PROT</name>
<evidence type="ECO:0000256" key="1">
    <source>
        <dbReference type="SAM" id="Phobius"/>
    </source>
</evidence>
<reference evidence="3 4" key="1">
    <citation type="submission" date="2020-05" db="EMBL/GenBank/DDBJ databases">
        <title>Azospirillum oleiclasticum sp. nov, a nitrogen-fixing and heavy crude oil-emulsifying bacterium isolated from the crude oil of Yumen Oilfield.</title>
        <authorList>
            <person name="Wu D."/>
            <person name="Cai M."/>
            <person name="Zhang X."/>
        </authorList>
    </citation>
    <scope>NUCLEOTIDE SEQUENCE [LARGE SCALE GENOMIC DNA]</scope>
    <source>
        <strain evidence="3 4">ROY-1-1-2</strain>
    </source>
</reference>
<accession>A0ABX2T8E4</accession>
<dbReference type="PANTHER" id="PTHR11895:SF176">
    <property type="entry name" value="AMIDASE AMID-RELATED"/>
    <property type="match status" value="1"/>
</dbReference>
<dbReference type="SUPFAM" id="SSF75304">
    <property type="entry name" value="Amidase signature (AS) enzymes"/>
    <property type="match status" value="1"/>
</dbReference>
<dbReference type="EMBL" id="JABFDB010000002">
    <property type="protein sequence ID" value="NYZ19478.1"/>
    <property type="molecule type" value="Genomic_DNA"/>
</dbReference>
<dbReference type="Proteomes" id="UP000584642">
    <property type="component" value="Unassembled WGS sequence"/>
</dbReference>
<dbReference type="PROSITE" id="PS51318">
    <property type="entry name" value="TAT"/>
    <property type="match status" value="1"/>
</dbReference>
<dbReference type="RefSeq" id="WP_180281218.1">
    <property type="nucleotide sequence ID" value="NZ_JABFDB010000002.1"/>
</dbReference>
<keyword evidence="1" id="KW-1133">Transmembrane helix</keyword>
<dbReference type="PANTHER" id="PTHR11895">
    <property type="entry name" value="TRANSAMIDASE"/>
    <property type="match status" value="1"/>
</dbReference>
<keyword evidence="4" id="KW-1185">Reference proteome</keyword>
<organism evidence="3 4">
    <name type="scientific">Azospirillum oleiclasticum</name>
    <dbReference type="NCBI Taxonomy" id="2735135"/>
    <lineage>
        <taxon>Bacteria</taxon>
        <taxon>Pseudomonadati</taxon>
        <taxon>Pseudomonadota</taxon>
        <taxon>Alphaproteobacteria</taxon>
        <taxon>Rhodospirillales</taxon>
        <taxon>Azospirillaceae</taxon>
        <taxon>Azospirillum</taxon>
    </lineage>
</organism>
<evidence type="ECO:0000313" key="3">
    <source>
        <dbReference type="EMBL" id="NYZ19478.1"/>
    </source>
</evidence>
<evidence type="ECO:0000259" key="2">
    <source>
        <dbReference type="Pfam" id="PF01425"/>
    </source>
</evidence>
<dbReference type="Pfam" id="PF01425">
    <property type="entry name" value="Amidase"/>
    <property type="match status" value="1"/>
</dbReference>
<keyword evidence="1" id="KW-0812">Transmembrane</keyword>
<comment type="caution">
    <text evidence="3">The sequence shown here is derived from an EMBL/GenBank/DDBJ whole genome shotgun (WGS) entry which is preliminary data.</text>
</comment>
<dbReference type="InterPro" id="IPR019546">
    <property type="entry name" value="TAT_signal_bac_arc"/>
</dbReference>
<feature type="transmembrane region" description="Helical" evidence="1">
    <location>
        <begin position="21"/>
        <end position="44"/>
    </location>
</feature>
<gene>
    <name evidence="3" type="ORF">HND93_07130</name>
</gene>